<evidence type="ECO:0000313" key="4">
    <source>
        <dbReference type="Proteomes" id="UP000663870"/>
    </source>
</evidence>
<dbReference type="EMBL" id="CAJNOL010004553">
    <property type="protein sequence ID" value="CAF1590480.1"/>
    <property type="molecule type" value="Genomic_DNA"/>
</dbReference>
<evidence type="ECO:0000313" key="1">
    <source>
        <dbReference type="EMBL" id="CAF1329027.1"/>
    </source>
</evidence>
<keyword evidence="4" id="KW-1185">Reference proteome</keyword>
<evidence type="ECO:0000313" key="3">
    <source>
        <dbReference type="Proteomes" id="UP000663854"/>
    </source>
</evidence>
<reference evidence="1" key="1">
    <citation type="submission" date="2021-02" db="EMBL/GenBank/DDBJ databases">
        <authorList>
            <person name="Nowell W R."/>
        </authorList>
    </citation>
    <scope>NUCLEOTIDE SEQUENCE</scope>
</reference>
<gene>
    <name evidence="2" type="ORF">JXQ802_LOCUS47176</name>
    <name evidence="1" type="ORF">PYM288_LOCUS31311</name>
</gene>
<comment type="caution">
    <text evidence="1">The sequence shown here is derived from an EMBL/GenBank/DDBJ whole genome shotgun (WGS) entry which is preliminary data.</text>
</comment>
<protein>
    <submittedName>
        <fullName evidence="1">Uncharacterized protein</fullName>
    </submittedName>
</protein>
<sequence length="183" mass="17995">ATGAGEGAVAGGAAGVVTTAVAGASATAATVAGTTAGGGVMGAVGGVLAGGTAGVAATSAATGAATAAAVSSASAGAASLGTVAGILSGPVGWLALGTSKEEQLPSVYTFDCWKLVLHDDSREPSNGRLLRDVALDTRMKQVTITNSHTDLPNLVLQNIWDEEFRIEYIYLLDDQLTAHAVKI</sequence>
<organism evidence="1 3">
    <name type="scientific">Rotaria sordida</name>
    <dbReference type="NCBI Taxonomy" id="392033"/>
    <lineage>
        <taxon>Eukaryota</taxon>
        <taxon>Metazoa</taxon>
        <taxon>Spiralia</taxon>
        <taxon>Gnathifera</taxon>
        <taxon>Rotifera</taxon>
        <taxon>Eurotatoria</taxon>
        <taxon>Bdelloidea</taxon>
        <taxon>Philodinida</taxon>
        <taxon>Philodinidae</taxon>
        <taxon>Rotaria</taxon>
    </lineage>
</organism>
<dbReference type="AlphaFoldDB" id="A0A815FMK6"/>
<accession>A0A815FMK6</accession>
<feature type="non-terminal residue" evidence="1">
    <location>
        <position position="1"/>
    </location>
</feature>
<dbReference type="Proteomes" id="UP000663854">
    <property type="component" value="Unassembled WGS sequence"/>
</dbReference>
<evidence type="ECO:0000313" key="2">
    <source>
        <dbReference type="EMBL" id="CAF1590480.1"/>
    </source>
</evidence>
<dbReference type="Proteomes" id="UP000663870">
    <property type="component" value="Unassembled WGS sequence"/>
</dbReference>
<dbReference type="EMBL" id="CAJNOH010003245">
    <property type="protein sequence ID" value="CAF1329027.1"/>
    <property type="molecule type" value="Genomic_DNA"/>
</dbReference>
<proteinExistence type="predicted"/>
<name>A0A815FMK6_9BILA</name>